<dbReference type="GO" id="GO:0006310">
    <property type="term" value="P:DNA recombination"/>
    <property type="evidence" value="ECO:0007669"/>
    <property type="project" value="TreeGrafter"/>
</dbReference>
<keyword evidence="5" id="KW-0347">Helicase</keyword>
<comment type="caution">
    <text evidence="10">The sequence shown here is derived from an EMBL/GenBank/DDBJ whole genome shotgun (WGS) entry which is preliminary data.</text>
</comment>
<sequence length="1226" mass="136814">MIHTIYSNSYEVLRAVLLNNIDALRLRPEAESLRADECFAGVFDRVPVIIPSKAVETDLVRAIAKQESVCASMRFMFLSEWLGFFSREPLANVIGNEARWMIWRELCATGPGSLREAVRTRTTRLEDSLKNRSDHDLLLLAQRIAGVFVAYSSYRLDWILAWLGLHQDRLHPTPQAKREAAALAEDEDAVWQRELFRRLARSKRWRGRGFLEHLPESLQALADAPANARTLVLGDGREVALPNALHVFVPFVVPPLMLPVLKAYAHSGREVWLYLLNPSSEYWFDLVPRRLYDWKHRDETAGQAEVGHPILADNGRSTRANIDRLWRFTQERGDLTEFDEDDDDARKRRQLPVETHSRKLLDERDFLRQYLSDPKDLRADLTLDTQSIYIEANEPTLLRRVQDSILNLSPDLLSLTARQQAADAEAPELFDEADDSLRFVGAPSAARELEGLVDWLQAQFQADPTLTPSDVLVVTPDISAAAPLIDQVFGSLAPERRIAYRVCGAVSADSDVPLAVLIGLKNLLIGGFTREKFVEWLSLPIVSEKFDLESDDLAILNRWLAAAGFEVGLNPAHLDAQRDAQAADPRQTQVYAPAALHELTLERALERLAFGWMLPQDEDAAPYGDVLPVVGTELGGWDATGEKSGLLLKLANLYAVLETLRLKTAEGEKLTDGTSAHFWMLWIGEVLQKCFPAETPQRDWLAIRRAAADLADEIAQARDDAERIPDVSFEIFIAALEERLKRGETGAGRPGNTVVFSGMRQLRGLPYKVIVLWGLNEDSSFPGASHAEEFDLMKRFPRRSDRDSRTDNRNIFLDLLLAARSKFLISYTEGANPAQWKEPSVVAQELREWLLTFAQEPSDRLRASAILTHHLPLNAFSPKSFSAEEKQWQSTNRKMLEAVDKAAVANWNGPAAPWANALTARAEGGRLPVKELYRWMRNPAEAFLKRHGIRLSTGEEIDPAPILQRDKDLPKWQRIHTLLNVMLSAGAEGADQAVETLGARWAVDPRMGAQGLRDWRYSDDVVCARTAASLYWKLTSQMTALAPQEAAAVVPGFPWTLTHAASNLWRDASGAVHWINVVPGKITGSGAIQSLFIWALLRAAGAAAEGQIIVTDVEKKGSPLIGAPQWTPQEAQTFLSYFLKLYEAFQLGRLPFAVPPYQPKSRGAEAGQMPAERALPNAIVWRGLDQAQAEAYAEHLEKALEGLYKVGDLSALESVVQGMLTNAGSL</sequence>
<evidence type="ECO:0000256" key="3">
    <source>
        <dbReference type="ARBA" id="ARBA00022763"/>
    </source>
</evidence>
<dbReference type="GO" id="GO:0008854">
    <property type="term" value="F:exodeoxyribonuclease V activity"/>
    <property type="evidence" value="ECO:0007669"/>
    <property type="project" value="InterPro"/>
</dbReference>
<name>S3BFS7_9BURK</name>
<dbReference type="PANTHER" id="PTHR30591:SF1">
    <property type="entry name" value="RECBCD ENZYME SUBUNIT RECC"/>
    <property type="match status" value="1"/>
</dbReference>
<dbReference type="Gene3D" id="3.40.50.10930">
    <property type="match status" value="1"/>
</dbReference>
<evidence type="ECO:0000256" key="1">
    <source>
        <dbReference type="ARBA" id="ARBA00022722"/>
    </source>
</evidence>
<evidence type="ECO:0000256" key="6">
    <source>
        <dbReference type="ARBA" id="ARBA00022839"/>
    </source>
</evidence>
<evidence type="ECO:0000256" key="4">
    <source>
        <dbReference type="ARBA" id="ARBA00022801"/>
    </source>
</evidence>
<dbReference type="PATRIC" id="fig|1203554.3.peg.1956"/>
<dbReference type="EMBL" id="ATCF01000027">
    <property type="protein sequence ID" value="EPD98170.1"/>
    <property type="molecule type" value="Genomic_DNA"/>
</dbReference>
<evidence type="ECO:0000256" key="5">
    <source>
        <dbReference type="ARBA" id="ARBA00022806"/>
    </source>
</evidence>
<dbReference type="InterPro" id="IPR027417">
    <property type="entry name" value="P-loop_NTPase"/>
</dbReference>
<dbReference type="GO" id="GO:0005524">
    <property type="term" value="F:ATP binding"/>
    <property type="evidence" value="ECO:0007669"/>
    <property type="project" value="UniProtKB-KW"/>
</dbReference>
<keyword evidence="8" id="KW-0238">DNA-binding</keyword>
<keyword evidence="2" id="KW-0547">Nucleotide-binding</keyword>
<keyword evidence="4" id="KW-0378">Hydrolase</keyword>
<protein>
    <submittedName>
        <fullName evidence="10">Exodeoxyribonuclease V, gamma subunit</fullName>
    </submittedName>
</protein>
<dbReference type="eggNOG" id="COG1330">
    <property type="taxonomic scope" value="Bacteria"/>
</dbReference>
<dbReference type="Gene3D" id="3.40.50.300">
    <property type="entry name" value="P-loop containing nucleotide triphosphate hydrolases"/>
    <property type="match status" value="1"/>
</dbReference>
<dbReference type="AlphaFoldDB" id="S3BFS7"/>
<keyword evidence="1" id="KW-0540">Nuclease</keyword>
<dbReference type="Proteomes" id="UP000014400">
    <property type="component" value="Unassembled WGS sequence"/>
</dbReference>
<evidence type="ECO:0000256" key="8">
    <source>
        <dbReference type="ARBA" id="ARBA00023125"/>
    </source>
</evidence>
<evidence type="ECO:0000313" key="11">
    <source>
        <dbReference type="Proteomes" id="UP000014400"/>
    </source>
</evidence>
<keyword evidence="3" id="KW-0227">DNA damage</keyword>
<gene>
    <name evidence="10" type="ORF">HMPREF1476_01876</name>
</gene>
<dbReference type="Gene3D" id="1.10.10.160">
    <property type="match status" value="1"/>
</dbReference>
<evidence type="ECO:0000256" key="9">
    <source>
        <dbReference type="ARBA" id="ARBA00023204"/>
    </source>
</evidence>
<evidence type="ECO:0000313" key="10">
    <source>
        <dbReference type="EMBL" id="EPD98170.1"/>
    </source>
</evidence>
<dbReference type="InterPro" id="IPR006697">
    <property type="entry name" value="RecC"/>
</dbReference>
<reference evidence="10 11" key="1">
    <citation type="submission" date="2013-04" db="EMBL/GenBank/DDBJ databases">
        <title>The Genome Sequence of Sutterella wadsworthensis HGA0223.</title>
        <authorList>
            <consortium name="The Broad Institute Genomics Platform"/>
            <person name="Earl A."/>
            <person name="Ward D."/>
            <person name="Feldgarden M."/>
            <person name="Gevers D."/>
            <person name="Schmidt T.M."/>
            <person name="Dover J."/>
            <person name="Dai D."/>
            <person name="Walker B."/>
            <person name="Young S."/>
            <person name="Zeng Q."/>
            <person name="Gargeya S."/>
            <person name="Fitzgerald M."/>
            <person name="Haas B."/>
            <person name="Abouelleil A."/>
            <person name="Allen A.W."/>
            <person name="Alvarado L."/>
            <person name="Arachchi H.M."/>
            <person name="Berlin A.M."/>
            <person name="Chapman S.B."/>
            <person name="Gainer-Dewar J."/>
            <person name="Goldberg J."/>
            <person name="Griggs A."/>
            <person name="Gujja S."/>
            <person name="Hansen M."/>
            <person name="Howarth C."/>
            <person name="Imamovic A."/>
            <person name="Ireland A."/>
            <person name="Larimer J."/>
            <person name="McCowan C."/>
            <person name="Murphy C."/>
            <person name="Pearson M."/>
            <person name="Poon T.W."/>
            <person name="Priest M."/>
            <person name="Roberts A."/>
            <person name="Saif S."/>
            <person name="Shea T."/>
            <person name="Sisk P."/>
            <person name="Sykes S."/>
            <person name="Wortman J."/>
            <person name="Nusbaum C."/>
            <person name="Birren B."/>
        </authorList>
    </citation>
    <scope>NUCLEOTIDE SEQUENCE [LARGE SCALE GENOMIC DNA]</scope>
    <source>
        <strain evidence="10 11">HGA0223</strain>
    </source>
</reference>
<dbReference type="GO" id="GO:0009338">
    <property type="term" value="C:exodeoxyribonuclease V complex"/>
    <property type="evidence" value="ECO:0007669"/>
    <property type="project" value="InterPro"/>
</dbReference>
<dbReference type="RefSeq" id="WP_016475008.1">
    <property type="nucleotide sequence ID" value="NZ_KE150480.1"/>
</dbReference>
<dbReference type="GO" id="GO:0004386">
    <property type="term" value="F:helicase activity"/>
    <property type="evidence" value="ECO:0007669"/>
    <property type="project" value="UniProtKB-KW"/>
</dbReference>
<dbReference type="Pfam" id="PF04257">
    <property type="entry name" value="Exonuc_V_gamma"/>
    <property type="match status" value="1"/>
</dbReference>
<dbReference type="InterPro" id="IPR013986">
    <property type="entry name" value="DExx_box_DNA_helicase_dom_sf"/>
</dbReference>
<evidence type="ECO:0000256" key="7">
    <source>
        <dbReference type="ARBA" id="ARBA00022840"/>
    </source>
</evidence>
<organism evidence="10 11">
    <name type="scientific">Sutterella wadsworthensis HGA0223</name>
    <dbReference type="NCBI Taxonomy" id="1203554"/>
    <lineage>
        <taxon>Bacteria</taxon>
        <taxon>Pseudomonadati</taxon>
        <taxon>Pseudomonadota</taxon>
        <taxon>Betaproteobacteria</taxon>
        <taxon>Burkholderiales</taxon>
        <taxon>Sutterellaceae</taxon>
        <taxon>Sutterella</taxon>
    </lineage>
</organism>
<dbReference type="SUPFAM" id="SSF52540">
    <property type="entry name" value="P-loop containing nucleoside triphosphate hydrolases"/>
    <property type="match status" value="2"/>
</dbReference>
<dbReference type="GO" id="GO:0003677">
    <property type="term" value="F:DNA binding"/>
    <property type="evidence" value="ECO:0007669"/>
    <property type="project" value="UniProtKB-KW"/>
</dbReference>
<dbReference type="Gene3D" id="1.10.486.10">
    <property type="entry name" value="PCRA, domain 4"/>
    <property type="match status" value="1"/>
</dbReference>
<dbReference type="STRING" id="1203554.HMPREF1476_01876"/>
<keyword evidence="11" id="KW-1185">Reference proteome</keyword>
<keyword evidence="6" id="KW-0269">Exonuclease</keyword>
<proteinExistence type="predicted"/>
<keyword evidence="7" id="KW-0067">ATP-binding</keyword>
<evidence type="ECO:0000256" key="2">
    <source>
        <dbReference type="ARBA" id="ARBA00022741"/>
    </source>
</evidence>
<dbReference type="HOGENOM" id="CLU_007513_0_0_4"/>
<dbReference type="PANTHER" id="PTHR30591">
    <property type="entry name" value="RECBCD ENZYME SUBUNIT RECC"/>
    <property type="match status" value="1"/>
</dbReference>
<accession>S3BFS7</accession>
<keyword evidence="9" id="KW-0234">DNA repair</keyword>
<dbReference type="GO" id="GO:0006281">
    <property type="term" value="P:DNA repair"/>
    <property type="evidence" value="ECO:0007669"/>
    <property type="project" value="UniProtKB-KW"/>
</dbReference>
<dbReference type="PIRSF" id="PIRSF000980">
    <property type="entry name" value="RecC"/>
    <property type="match status" value="1"/>
</dbReference>